<comment type="caution">
    <text evidence="10">The sequence shown here is derived from an EMBL/GenBank/DDBJ whole genome shotgun (WGS) entry which is preliminary data.</text>
</comment>
<evidence type="ECO:0000256" key="6">
    <source>
        <dbReference type="ARBA" id="ARBA00023242"/>
    </source>
</evidence>
<reference evidence="10" key="1">
    <citation type="journal article" date="2021" name="Genome Biol. Evol.">
        <title>A High-Quality Reference Genome for a Parasitic Bivalve with Doubly Uniparental Inheritance (Bivalvia: Unionida).</title>
        <authorList>
            <person name="Smith C.H."/>
        </authorList>
    </citation>
    <scope>NUCLEOTIDE SEQUENCE</scope>
    <source>
        <strain evidence="10">CHS0354</strain>
    </source>
</reference>
<dbReference type="GO" id="GO:0005737">
    <property type="term" value="C:cytoplasm"/>
    <property type="evidence" value="ECO:0007669"/>
    <property type="project" value="UniProtKB-SubCell"/>
</dbReference>
<dbReference type="GO" id="GO:0051301">
    <property type="term" value="P:cell division"/>
    <property type="evidence" value="ECO:0007669"/>
    <property type="project" value="UniProtKB-KW"/>
</dbReference>
<evidence type="ECO:0000256" key="1">
    <source>
        <dbReference type="ARBA" id="ARBA00004123"/>
    </source>
</evidence>
<dbReference type="InterPro" id="IPR019355">
    <property type="entry name" value="Cell_cycle_regulator_Mat89Bb"/>
</dbReference>
<reference evidence="10" key="2">
    <citation type="journal article" date="2021" name="Genome Biol. Evol.">
        <title>Developing a high-quality reference genome for a parasitic bivalve with doubly uniparental inheritance (Bivalvia: Unionida).</title>
        <authorList>
            <person name="Smith C.H."/>
        </authorList>
    </citation>
    <scope>NUCLEOTIDE SEQUENCE</scope>
    <source>
        <strain evidence="10">CHS0354</strain>
        <tissue evidence="10">Mantle</tissue>
    </source>
</reference>
<feature type="region of interest" description="Disordered" evidence="9">
    <location>
        <begin position="599"/>
        <end position="635"/>
    </location>
</feature>
<evidence type="ECO:0000256" key="3">
    <source>
        <dbReference type="ARBA" id="ARBA00022490"/>
    </source>
</evidence>
<dbReference type="GO" id="GO:0051642">
    <property type="term" value="P:centrosome localization"/>
    <property type="evidence" value="ECO:0007669"/>
    <property type="project" value="TreeGrafter"/>
</dbReference>
<dbReference type="GO" id="GO:0007346">
    <property type="term" value="P:regulation of mitotic cell cycle"/>
    <property type="evidence" value="ECO:0007669"/>
    <property type="project" value="TreeGrafter"/>
</dbReference>
<evidence type="ECO:0008006" key="12">
    <source>
        <dbReference type="Google" id="ProtNLM"/>
    </source>
</evidence>
<dbReference type="PANTHER" id="PTHR12955">
    <property type="entry name" value="SARCOMA ANTIGEN NY-SAR-95-RELATED"/>
    <property type="match status" value="1"/>
</dbReference>
<proteinExistence type="inferred from homology"/>
<feature type="region of interest" description="Disordered" evidence="9">
    <location>
        <begin position="670"/>
        <end position="692"/>
    </location>
</feature>
<comment type="subcellular location">
    <subcellularLocation>
        <location evidence="2">Cytoplasm</location>
    </subcellularLocation>
    <subcellularLocation>
        <location evidence="1">Nucleus</location>
    </subcellularLocation>
</comment>
<dbReference type="EMBL" id="JAEAOA010000587">
    <property type="protein sequence ID" value="KAK3610552.1"/>
    <property type="molecule type" value="Genomic_DNA"/>
</dbReference>
<gene>
    <name evidence="10" type="ORF">CHS0354_008987</name>
</gene>
<evidence type="ECO:0000313" key="11">
    <source>
        <dbReference type="Proteomes" id="UP001195483"/>
    </source>
</evidence>
<evidence type="ECO:0000256" key="4">
    <source>
        <dbReference type="ARBA" id="ARBA00022618"/>
    </source>
</evidence>
<dbReference type="GO" id="GO:0032039">
    <property type="term" value="C:integrator complex"/>
    <property type="evidence" value="ECO:0007669"/>
    <property type="project" value="TreeGrafter"/>
</dbReference>
<accession>A0AAE0THJ2</accession>
<evidence type="ECO:0000256" key="9">
    <source>
        <dbReference type="SAM" id="MobiDB-lite"/>
    </source>
</evidence>
<name>A0AAE0THJ2_9BIVA</name>
<keyword evidence="7" id="KW-0131">Cell cycle</keyword>
<feature type="compositionally biased region" description="Basic and acidic residues" evidence="9">
    <location>
        <begin position="599"/>
        <end position="610"/>
    </location>
</feature>
<evidence type="ECO:0000256" key="7">
    <source>
        <dbReference type="ARBA" id="ARBA00023306"/>
    </source>
</evidence>
<evidence type="ECO:0000256" key="8">
    <source>
        <dbReference type="ARBA" id="ARBA00061603"/>
    </source>
</evidence>
<evidence type="ECO:0000256" key="5">
    <source>
        <dbReference type="ARBA" id="ARBA00022776"/>
    </source>
</evidence>
<protein>
    <recommendedName>
        <fullName evidence="12">Protein asunder</fullName>
    </recommendedName>
</protein>
<keyword evidence="11" id="KW-1185">Reference proteome</keyword>
<sequence>MAQIGSHKTIIVLDHSPYFAHSSNQLFEYDVLSKIKTPGIIPAAPITKSLWTVCVETVMEYLRVVYDIFPIKKLVRVVTGSEVMNSWAQKDQNVTIVMNNLAVVGPPKEDEVEEYDVVQGLTKAIEVMCQPSDLQHTLRTSLTDEEAYVDNRGRIICLTNLKSDAQIRMLEGCVSDALNEHSSLAEETDNRLPINFCELVLIHVVPVGDVAKVSERAKHEVSPNLMSEVHVSQSGKFLYNKMIQLVMEHYNLASTTVTGIPMKEEQNASSSANYDVELLHPTETHQDLFNSGNAAEGLIVPSKEGLGINTVTLKWCTPKTNTVEIPPCTTAHRITPVDVNSRPSSCLTNFLLSGRAVMLEQPRKTGSKVISHMLASHGGEIFIHTIPVTRSILEDPPSISEGLGGRVTDYRIPDFREFMKENRLAPALPSMISEDRETPLERAKKHLERTSRCWPMVISETIIFNMASHIDPLPRLIVKEKLDEDDVLECKKAIYHVVGMESRNEPLPVTALGSRGKGPKREEQYRQMWSELETLVRLHANTSPLHQMILDCLLECKKPEDSKTSPKKGEKSVHKEEKMEVSEAEKSWKDIERYQKMTEREKQELNKGDYSEESGPTTKRMRSGSEEPLVRSGGGQNLLSLWTNRIKAVHSMQHVQFAGRAEGEGKAAVLYKQLQEKENEAEATDPPAASKR</sequence>
<organism evidence="10 11">
    <name type="scientific">Potamilus streckersoni</name>
    <dbReference type="NCBI Taxonomy" id="2493646"/>
    <lineage>
        <taxon>Eukaryota</taxon>
        <taxon>Metazoa</taxon>
        <taxon>Spiralia</taxon>
        <taxon>Lophotrochozoa</taxon>
        <taxon>Mollusca</taxon>
        <taxon>Bivalvia</taxon>
        <taxon>Autobranchia</taxon>
        <taxon>Heteroconchia</taxon>
        <taxon>Palaeoheterodonta</taxon>
        <taxon>Unionida</taxon>
        <taxon>Unionoidea</taxon>
        <taxon>Unionidae</taxon>
        <taxon>Ambleminae</taxon>
        <taxon>Lampsilini</taxon>
        <taxon>Potamilus</taxon>
    </lineage>
</organism>
<dbReference type="Proteomes" id="UP001195483">
    <property type="component" value="Unassembled WGS sequence"/>
</dbReference>
<keyword evidence="6" id="KW-0539">Nucleus</keyword>
<comment type="similarity">
    <text evidence="8">Belongs to the Integrator subunit 13 family.</text>
</comment>
<keyword evidence="4" id="KW-0132">Cell division</keyword>
<reference evidence="10" key="3">
    <citation type="submission" date="2023-05" db="EMBL/GenBank/DDBJ databases">
        <authorList>
            <person name="Smith C.H."/>
        </authorList>
    </citation>
    <scope>NUCLEOTIDE SEQUENCE</scope>
    <source>
        <strain evidence="10">CHS0354</strain>
        <tissue evidence="10">Mantle</tissue>
    </source>
</reference>
<keyword evidence="5" id="KW-0498">Mitosis</keyword>
<evidence type="ECO:0000313" key="10">
    <source>
        <dbReference type="EMBL" id="KAK3610552.1"/>
    </source>
</evidence>
<dbReference type="PANTHER" id="PTHR12955:SF1">
    <property type="entry name" value="INTEGRATOR COMPLEX SUBUNIT 13"/>
    <property type="match status" value="1"/>
</dbReference>
<feature type="region of interest" description="Disordered" evidence="9">
    <location>
        <begin position="559"/>
        <end position="587"/>
    </location>
</feature>
<dbReference type="AlphaFoldDB" id="A0AAE0THJ2"/>
<keyword evidence="3" id="KW-0963">Cytoplasm</keyword>
<evidence type="ECO:0000256" key="2">
    <source>
        <dbReference type="ARBA" id="ARBA00004496"/>
    </source>
</evidence>
<dbReference type="Pfam" id="PF10221">
    <property type="entry name" value="Mat89Bb"/>
    <property type="match status" value="1"/>
</dbReference>